<dbReference type="OrthoDB" id="9815959at2"/>
<reference evidence="2 3" key="1">
    <citation type="submission" date="2019-07" db="EMBL/GenBank/DDBJ databases">
        <title>Complete Genome Sequence of Leptotrichia goodfellowii Strain JCM 16774.</title>
        <authorList>
            <person name="Watanabe S."/>
            <person name="Cui L."/>
        </authorList>
    </citation>
    <scope>NUCLEOTIDE SEQUENCE [LARGE SCALE GENOMIC DNA]</scope>
    <source>
        <strain evidence="2 3">JCM16774</strain>
    </source>
</reference>
<accession>A0A510J8A6</accession>
<dbReference type="AlphaFoldDB" id="A0A510J8A6"/>
<name>A0A510J8A6_9FUSO</name>
<proteinExistence type="predicted"/>
<keyword evidence="1" id="KW-1133">Transmembrane helix</keyword>
<evidence type="ECO:0000313" key="2">
    <source>
        <dbReference type="EMBL" id="BBM35407.1"/>
    </source>
</evidence>
<evidence type="ECO:0000256" key="1">
    <source>
        <dbReference type="SAM" id="Phobius"/>
    </source>
</evidence>
<keyword evidence="1" id="KW-0812">Transmembrane</keyword>
<dbReference type="KEGG" id="lgo:JCM16774_0319"/>
<sequence>MNKIKWIISILLTLLAQYGAIVENGYWGLGGNALVPILCWLLFWIFPEFFRELKKEFK</sequence>
<dbReference type="RefSeq" id="WP_154669361.1">
    <property type="nucleotide sequence ID" value="NZ_AP019822.1"/>
</dbReference>
<dbReference type="EMBL" id="AP019822">
    <property type="protein sequence ID" value="BBM35407.1"/>
    <property type="molecule type" value="Genomic_DNA"/>
</dbReference>
<keyword evidence="1" id="KW-0472">Membrane</keyword>
<organism evidence="2 3">
    <name type="scientific">Pseudoleptotrichia goodfellowii</name>
    <dbReference type="NCBI Taxonomy" id="157692"/>
    <lineage>
        <taxon>Bacteria</taxon>
        <taxon>Fusobacteriati</taxon>
        <taxon>Fusobacteriota</taxon>
        <taxon>Fusobacteriia</taxon>
        <taxon>Fusobacteriales</taxon>
        <taxon>Leptotrichiaceae</taxon>
        <taxon>Pseudoleptotrichia</taxon>
    </lineage>
</organism>
<evidence type="ECO:0000313" key="3">
    <source>
        <dbReference type="Proteomes" id="UP000321606"/>
    </source>
</evidence>
<protein>
    <submittedName>
        <fullName evidence="2">Uncharacterized protein</fullName>
    </submittedName>
</protein>
<feature type="transmembrane region" description="Helical" evidence="1">
    <location>
        <begin position="29"/>
        <end position="50"/>
    </location>
</feature>
<dbReference type="Proteomes" id="UP000321606">
    <property type="component" value="Chromosome"/>
</dbReference>
<dbReference type="STRING" id="714315.GCA_000516535_00331"/>
<gene>
    <name evidence="2" type="ORF">JCM16774_0319</name>
</gene>